<evidence type="ECO:0000256" key="2">
    <source>
        <dbReference type="ARBA" id="ARBA00012652"/>
    </source>
</evidence>
<evidence type="ECO:0000259" key="5">
    <source>
        <dbReference type="Pfam" id="PF08531"/>
    </source>
</evidence>
<dbReference type="InterPro" id="IPR008928">
    <property type="entry name" value="6-hairpin_glycosidase_sf"/>
</dbReference>
<comment type="catalytic activity">
    <reaction evidence="1">
        <text>Hydrolysis of terminal non-reducing alpha-L-rhamnose residues in alpha-L-rhamnosides.</text>
        <dbReference type="EC" id="3.2.1.40"/>
    </reaction>
</comment>
<dbReference type="STRING" id="1810919.A0A3D8RL48"/>
<dbReference type="OrthoDB" id="10036721at2759"/>
<feature type="domain" description="Alpha-L-rhamnosidase six-hairpin glycosidase" evidence="6">
    <location>
        <begin position="447"/>
        <end position="799"/>
    </location>
</feature>
<evidence type="ECO:0000313" key="8">
    <source>
        <dbReference type="EMBL" id="RDW74634.1"/>
    </source>
</evidence>
<dbReference type="Proteomes" id="UP000256690">
    <property type="component" value="Unassembled WGS sequence"/>
</dbReference>
<reference evidence="8 9" key="1">
    <citation type="journal article" date="2018" name="IMA Fungus">
        <title>IMA Genome-F 9: Draft genome sequence of Annulohypoxylon stygium, Aspergillus mulundensis, Berkeleyomyces basicola (syn. Thielaviopsis basicola), Ceratocystis smalleyi, two Cercospora beticola strains, Coleophoma cylindrospora, Fusarium fracticaudum, Phialophora cf. hyalina, and Morchella septimelata.</title>
        <authorList>
            <person name="Wingfield B.D."/>
            <person name="Bills G.F."/>
            <person name="Dong Y."/>
            <person name="Huang W."/>
            <person name="Nel W.J."/>
            <person name="Swalarsk-Parry B.S."/>
            <person name="Vaghefi N."/>
            <person name="Wilken P.M."/>
            <person name="An Z."/>
            <person name="de Beer Z.W."/>
            <person name="De Vos L."/>
            <person name="Chen L."/>
            <person name="Duong T.A."/>
            <person name="Gao Y."/>
            <person name="Hammerbacher A."/>
            <person name="Kikkert J.R."/>
            <person name="Li Y."/>
            <person name="Li H."/>
            <person name="Li K."/>
            <person name="Li Q."/>
            <person name="Liu X."/>
            <person name="Ma X."/>
            <person name="Naidoo K."/>
            <person name="Pethybridge S.J."/>
            <person name="Sun J."/>
            <person name="Steenkamp E.T."/>
            <person name="van der Nest M.A."/>
            <person name="van Wyk S."/>
            <person name="Wingfield M.J."/>
            <person name="Xiong C."/>
            <person name="Yue Q."/>
            <person name="Zhang X."/>
        </authorList>
    </citation>
    <scope>NUCLEOTIDE SEQUENCE [LARGE SCALE GENOMIC DNA]</scope>
    <source>
        <strain evidence="8 9">DSM 5745</strain>
    </source>
</reference>
<proteinExistence type="predicted"/>
<dbReference type="Gene3D" id="2.60.420.10">
    <property type="entry name" value="Maltose phosphorylase, domain 3"/>
    <property type="match status" value="1"/>
</dbReference>
<dbReference type="GO" id="GO:0005975">
    <property type="term" value="P:carbohydrate metabolic process"/>
    <property type="evidence" value="ECO:0007669"/>
    <property type="project" value="InterPro"/>
</dbReference>
<dbReference type="InterPro" id="IPR008902">
    <property type="entry name" value="Rhamnosid_concanavalin"/>
</dbReference>
<dbReference type="Pfam" id="PF17390">
    <property type="entry name" value="Bac_rhamnosid_C"/>
    <property type="match status" value="1"/>
</dbReference>
<comment type="caution">
    <text evidence="8">The sequence shown here is derived from an EMBL/GenBank/DDBJ whole genome shotgun (WGS) entry which is preliminary data.</text>
</comment>
<name>A0A3D8RL48_9EURO</name>
<dbReference type="SUPFAM" id="SSF48208">
    <property type="entry name" value="Six-hairpin glycosidases"/>
    <property type="match status" value="1"/>
</dbReference>
<dbReference type="GeneID" id="38117666"/>
<dbReference type="InterPro" id="IPR013783">
    <property type="entry name" value="Ig-like_fold"/>
</dbReference>
<feature type="domain" description="Alpha-L-rhamnosidase concanavalin-like" evidence="4">
    <location>
        <begin position="340"/>
        <end position="427"/>
    </location>
</feature>
<dbReference type="EMBL" id="PVWQ01000008">
    <property type="protein sequence ID" value="RDW74634.1"/>
    <property type="molecule type" value="Genomic_DNA"/>
</dbReference>
<evidence type="ECO:0000259" key="7">
    <source>
        <dbReference type="Pfam" id="PF17390"/>
    </source>
</evidence>
<dbReference type="Pfam" id="PF08531">
    <property type="entry name" value="Bac_rhamnosid_N"/>
    <property type="match status" value="1"/>
</dbReference>
<evidence type="ECO:0000313" key="9">
    <source>
        <dbReference type="Proteomes" id="UP000256690"/>
    </source>
</evidence>
<sequence length="913" mass="101557">MARITNVRFEHYHAPNTLGVEEICPRISWNYEDILTDFEQIAYELEVSEVSEPSKLTVISTTKLSSSASYLVPWPHSSPALVSRQRAAVRVRAWDQAENATAWSCHTYLEVGLLSRNDWHCKRIAAPWGPHASPGPDTEELYRKEFHLDISTLSSIIKARLYITAQGVYEAEINGKRVGDHFMAPGWTAYDGRLQYQTYNVGGMLVPGANCIGVRVAEGWFCGRIGFEGGHRNIWGEHTALLVQMEITLDSGEVLMVLSDGSWKVAKGPIRLAEIYDGEKYDARKEIPGWSSSAEIDNDDALWEPVLEILDLSDSVTLTAGFGEPVRHIEAIKPVSKIITPSGKVVLDFGQNLVGHVHLSNINGMPGDKITLSHAEVLEHGELCTRPLRICKAIDKYILRGTLDEEYAPRFTFHGFRYAQVDGWTGDSDSLFNSTRAIVCHSDMRPAGEFSCSHPLVNKLYSNIVWSMRGNFLSVPTDCPQRDERLGWSGDLALFAPTAVLLYDCFNFLKNWLIDLEHDQIVLGGVPAMVTPNATLPDPVWCRRVPCAIWHDVTILAPWALYEETGDESILAQQYHSMVTWMSKVPRNSSGATSLWETSVFNLGDWLDPSAPPSAPWKGSTDARLVANAFLIHSLSLMIKISHILDQPTDTTHFSTWHASAISEFRNEYITPTGRLVSDSQTAYALAIVFNLLKLSQIPHAADRLVYLVRKNSFCIGTGFAGTPYICEALAQTGHLNVAYGMLLNEKCPSWLYPVTMGATTVWERWDSMLPDGSINEGEMTSFNHYAFGAIARFLYERVAGLRRVEAGWKRFGVSPGVIGGLPFSEATAEHVCPFGTVRCRWVAEEVEVEDTDGEDKYRIKLQVSVPYGTTCEVFIPDGGGVRKELVGPGERSFESLFVDDGSWPVEALPPKS</sequence>
<evidence type="ECO:0000256" key="1">
    <source>
        <dbReference type="ARBA" id="ARBA00001445"/>
    </source>
</evidence>
<feature type="domain" description="Alpha-L-rhamnosidase C-terminal" evidence="7">
    <location>
        <begin position="801"/>
        <end position="885"/>
    </location>
</feature>
<dbReference type="InterPro" id="IPR013737">
    <property type="entry name" value="Bac_rhamnosid_N"/>
</dbReference>
<dbReference type="Pfam" id="PF05592">
    <property type="entry name" value="Bac_rhamnosid"/>
    <property type="match status" value="1"/>
</dbReference>
<dbReference type="Gene3D" id="2.60.40.10">
    <property type="entry name" value="Immunoglobulins"/>
    <property type="match status" value="1"/>
</dbReference>
<keyword evidence="3" id="KW-0378">Hydrolase</keyword>
<dbReference type="Gene3D" id="2.60.120.260">
    <property type="entry name" value="Galactose-binding domain-like"/>
    <property type="match status" value="2"/>
</dbReference>
<accession>A0A3D8RL48</accession>
<organism evidence="8 9">
    <name type="scientific">Aspergillus mulundensis</name>
    <dbReference type="NCBI Taxonomy" id="1810919"/>
    <lineage>
        <taxon>Eukaryota</taxon>
        <taxon>Fungi</taxon>
        <taxon>Dikarya</taxon>
        <taxon>Ascomycota</taxon>
        <taxon>Pezizomycotina</taxon>
        <taxon>Eurotiomycetes</taxon>
        <taxon>Eurotiomycetidae</taxon>
        <taxon>Eurotiales</taxon>
        <taxon>Aspergillaceae</taxon>
        <taxon>Aspergillus</taxon>
        <taxon>Aspergillus subgen. Nidulantes</taxon>
    </lineage>
</organism>
<gene>
    <name evidence="8" type="ORF">DSM5745_07296</name>
</gene>
<dbReference type="Pfam" id="PF25788">
    <property type="entry name" value="Ig_Rha78A_N"/>
    <property type="match status" value="1"/>
</dbReference>
<dbReference type="PIRSF" id="PIRSF010631">
    <property type="entry name" value="A-rhamnsds"/>
    <property type="match status" value="1"/>
</dbReference>
<protein>
    <recommendedName>
        <fullName evidence="2">alpha-L-rhamnosidase</fullName>
        <ecNumber evidence="2">3.2.1.40</ecNumber>
    </recommendedName>
</protein>
<evidence type="ECO:0000259" key="6">
    <source>
        <dbReference type="Pfam" id="PF17389"/>
    </source>
</evidence>
<dbReference type="Gene3D" id="1.50.10.10">
    <property type="match status" value="1"/>
</dbReference>
<dbReference type="InterPro" id="IPR035396">
    <property type="entry name" value="Bac_rhamnosid6H"/>
</dbReference>
<dbReference type="Pfam" id="PF17389">
    <property type="entry name" value="Bac_rhamnosid6H"/>
    <property type="match status" value="1"/>
</dbReference>
<feature type="domain" description="Bacterial alpha-L-rhamnosidase N-terminal" evidence="5">
    <location>
        <begin position="155"/>
        <end position="327"/>
    </location>
</feature>
<dbReference type="GO" id="GO:0030596">
    <property type="term" value="F:alpha-L-rhamnosidase activity"/>
    <property type="evidence" value="ECO:0007669"/>
    <property type="project" value="UniProtKB-EC"/>
</dbReference>
<dbReference type="AlphaFoldDB" id="A0A3D8RL48"/>
<dbReference type="PANTHER" id="PTHR33307">
    <property type="entry name" value="ALPHA-RHAMNOSIDASE (EUROFUNG)"/>
    <property type="match status" value="1"/>
</dbReference>
<evidence type="ECO:0000259" key="4">
    <source>
        <dbReference type="Pfam" id="PF05592"/>
    </source>
</evidence>
<evidence type="ECO:0000256" key="3">
    <source>
        <dbReference type="ARBA" id="ARBA00022801"/>
    </source>
</evidence>
<dbReference type="EC" id="3.2.1.40" evidence="2"/>
<dbReference type="InterPro" id="IPR016007">
    <property type="entry name" value="Alpha_rhamnosid"/>
</dbReference>
<keyword evidence="9" id="KW-1185">Reference proteome</keyword>
<dbReference type="RefSeq" id="XP_026602402.1">
    <property type="nucleotide sequence ID" value="XM_026749312.1"/>
</dbReference>
<dbReference type="SMR" id="A0A3D8RL48"/>
<dbReference type="InterPro" id="IPR012341">
    <property type="entry name" value="6hp_glycosidase-like_sf"/>
</dbReference>
<dbReference type="PANTHER" id="PTHR33307:SF6">
    <property type="entry name" value="ALPHA-RHAMNOSIDASE (EUROFUNG)-RELATED"/>
    <property type="match status" value="1"/>
</dbReference>
<dbReference type="InterPro" id="IPR035398">
    <property type="entry name" value="Bac_rhamnosid_C"/>
</dbReference>